<feature type="compositionally biased region" description="Basic residues" evidence="1">
    <location>
        <begin position="203"/>
        <end position="215"/>
    </location>
</feature>
<evidence type="ECO:0000256" key="2">
    <source>
        <dbReference type="SAM" id="Phobius"/>
    </source>
</evidence>
<name>A0A9P7JM44_9AGAM</name>
<dbReference type="OrthoDB" id="431202at2759"/>
<dbReference type="GO" id="GO:0016020">
    <property type="term" value="C:membrane"/>
    <property type="evidence" value="ECO:0007669"/>
    <property type="project" value="TreeGrafter"/>
</dbReference>
<feature type="region of interest" description="Disordered" evidence="1">
    <location>
        <begin position="164"/>
        <end position="215"/>
    </location>
</feature>
<feature type="transmembrane region" description="Helical" evidence="2">
    <location>
        <begin position="75"/>
        <end position="97"/>
    </location>
</feature>
<keyword evidence="4" id="KW-1185">Reference proteome</keyword>
<reference evidence="3" key="1">
    <citation type="journal article" date="2020" name="New Phytol.">
        <title>Comparative genomics reveals dynamic genome evolution in host specialist ectomycorrhizal fungi.</title>
        <authorList>
            <person name="Lofgren L.A."/>
            <person name="Nguyen N.H."/>
            <person name="Vilgalys R."/>
            <person name="Ruytinx J."/>
            <person name="Liao H.L."/>
            <person name="Branco S."/>
            <person name="Kuo A."/>
            <person name="LaButti K."/>
            <person name="Lipzen A."/>
            <person name="Andreopoulos W."/>
            <person name="Pangilinan J."/>
            <person name="Riley R."/>
            <person name="Hundley H."/>
            <person name="Na H."/>
            <person name="Barry K."/>
            <person name="Grigoriev I.V."/>
            <person name="Stajich J.E."/>
            <person name="Kennedy P.G."/>
        </authorList>
    </citation>
    <scope>NUCLEOTIDE SEQUENCE</scope>
    <source>
        <strain evidence="3">FC423</strain>
    </source>
</reference>
<keyword evidence="2" id="KW-0812">Transmembrane</keyword>
<dbReference type="PANTHER" id="PTHR31735">
    <property type="entry name" value="VACUOLAR MEMBRANE PROTEIN YPL162C"/>
    <property type="match status" value="1"/>
</dbReference>
<feature type="transmembrane region" description="Helical" evidence="2">
    <location>
        <begin position="33"/>
        <end position="55"/>
    </location>
</feature>
<feature type="non-terminal residue" evidence="3">
    <location>
        <position position="215"/>
    </location>
</feature>
<keyword evidence="2" id="KW-1133">Transmembrane helix</keyword>
<dbReference type="RefSeq" id="XP_041285595.1">
    <property type="nucleotide sequence ID" value="XM_041430069.1"/>
</dbReference>
<organism evidence="3 4">
    <name type="scientific">Suillus discolor</name>
    <dbReference type="NCBI Taxonomy" id="1912936"/>
    <lineage>
        <taxon>Eukaryota</taxon>
        <taxon>Fungi</taxon>
        <taxon>Dikarya</taxon>
        <taxon>Basidiomycota</taxon>
        <taxon>Agaricomycotina</taxon>
        <taxon>Agaricomycetes</taxon>
        <taxon>Agaricomycetidae</taxon>
        <taxon>Boletales</taxon>
        <taxon>Suillineae</taxon>
        <taxon>Suillaceae</taxon>
        <taxon>Suillus</taxon>
    </lineage>
</organism>
<dbReference type="GeneID" id="64692328"/>
<feature type="compositionally biased region" description="Polar residues" evidence="1">
    <location>
        <begin position="171"/>
        <end position="185"/>
    </location>
</feature>
<evidence type="ECO:0000256" key="1">
    <source>
        <dbReference type="SAM" id="MobiDB-lite"/>
    </source>
</evidence>
<gene>
    <name evidence="3" type="ORF">F5147DRAFT_53035</name>
</gene>
<protein>
    <submittedName>
        <fullName evidence="3">Vacuolar membrane protein-domain-containing protein</fullName>
    </submittedName>
</protein>
<evidence type="ECO:0000313" key="4">
    <source>
        <dbReference type="Proteomes" id="UP000823399"/>
    </source>
</evidence>
<dbReference type="Proteomes" id="UP000823399">
    <property type="component" value="Unassembled WGS sequence"/>
</dbReference>
<sequence>MAGHHGLVFRTTPQRGGHGRQSFWQCQKQARQAAVYVVALTTMKMLVVGLFTVWPGISKVGDWLLSWTAIGNGDAFQIIFVMGLFPIIMNILQFWLIDSIVKASSSSVKFLTNSSRMSDVYDPEPLFRAPEDEDDAHCDIENPRLPCIKMTTGDDAETMIASEESKGKYSGTASPLSIPHSTSSLVPHDYPPSVGSLSSQSSRSRHKYKRSAPSP</sequence>
<dbReference type="Pfam" id="PF12400">
    <property type="entry name" value="STIMATE"/>
    <property type="match status" value="1"/>
</dbReference>
<accession>A0A9P7JM44</accession>
<proteinExistence type="predicted"/>
<dbReference type="AlphaFoldDB" id="A0A9P7JM44"/>
<dbReference type="PANTHER" id="PTHR31735:SF1">
    <property type="entry name" value="VACUOLAR MEMBRANE PROTEIN YPL162C"/>
    <property type="match status" value="1"/>
</dbReference>
<dbReference type="InterPro" id="IPR022127">
    <property type="entry name" value="STIMATE/YPL162C"/>
</dbReference>
<dbReference type="EMBL" id="JABBWM010000120">
    <property type="protein sequence ID" value="KAG2088569.1"/>
    <property type="molecule type" value="Genomic_DNA"/>
</dbReference>
<keyword evidence="2" id="KW-0472">Membrane</keyword>
<feature type="compositionally biased region" description="Low complexity" evidence="1">
    <location>
        <begin position="193"/>
        <end position="202"/>
    </location>
</feature>
<evidence type="ECO:0000313" key="3">
    <source>
        <dbReference type="EMBL" id="KAG2088569.1"/>
    </source>
</evidence>
<comment type="caution">
    <text evidence="3">The sequence shown here is derived from an EMBL/GenBank/DDBJ whole genome shotgun (WGS) entry which is preliminary data.</text>
</comment>